<dbReference type="AlphaFoldDB" id="A0A1C7PFU3"/>
<organism evidence="2 3">
    <name type="scientific">Akkermansia glycaniphila</name>
    <dbReference type="NCBI Taxonomy" id="1679444"/>
    <lineage>
        <taxon>Bacteria</taxon>
        <taxon>Pseudomonadati</taxon>
        <taxon>Verrucomicrobiota</taxon>
        <taxon>Verrucomicrobiia</taxon>
        <taxon>Verrucomicrobiales</taxon>
        <taxon>Akkermansiaceae</taxon>
        <taxon>Akkermansia</taxon>
    </lineage>
</organism>
<gene>
    <name evidence="2" type="ORF">PYTT_1158</name>
</gene>
<keyword evidence="3" id="KW-1185">Reference proteome</keyword>
<dbReference type="GO" id="GO:0016787">
    <property type="term" value="F:hydrolase activity"/>
    <property type="evidence" value="ECO:0007669"/>
    <property type="project" value="UniProtKB-KW"/>
</dbReference>
<name>A0A1C7PFU3_9BACT</name>
<dbReference type="Pfam" id="PF07693">
    <property type="entry name" value="KAP_NTPase"/>
    <property type="match status" value="1"/>
</dbReference>
<evidence type="ECO:0000313" key="3">
    <source>
        <dbReference type="Proteomes" id="UP000176204"/>
    </source>
</evidence>
<reference evidence="3" key="1">
    <citation type="submission" date="2016-09" db="EMBL/GenBank/DDBJ databases">
        <authorList>
            <person name="Koehorst J."/>
        </authorList>
    </citation>
    <scope>NUCLEOTIDE SEQUENCE [LARGE SCALE GENOMIC DNA]</scope>
</reference>
<dbReference type="OrthoDB" id="9795864at2"/>
<dbReference type="Proteomes" id="UP000176204">
    <property type="component" value="Chromosome I"/>
</dbReference>
<dbReference type="SUPFAM" id="SSF52540">
    <property type="entry name" value="P-loop containing nucleoside triphosphate hydrolases"/>
    <property type="match status" value="1"/>
</dbReference>
<feature type="domain" description="KAP NTPase" evidence="1">
    <location>
        <begin position="20"/>
        <end position="313"/>
    </location>
</feature>
<proteinExistence type="predicted"/>
<keyword evidence="2" id="KW-0378">Hydrolase</keyword>
<dbReference type="Gene3D" id="3.40.50.300">
    <property type="entry name" value="P-loop containing nucleotide triphosphate hydrolases"/>
    <property type="match status" value="1"/>
</dbReference>
<sequence>MMDKRRKTFRDRDEYNRIIVAENIVKFLHSEVDVFPMLLDGPWGCGKTEFCEKFQSYIEEEGVLPSYKCIYIDTFRADHLDDPIIMLLASLVNMSPHPEEFGKVARRVAGSFIKGVLRLCAGEREEKLLEGVEDLCQSIKNPVELAVYQSMQEYESSQQMIDQLKKCLSELVKEQKIIFLLDELDRCRPDFAIELLEHMKHIFDVEGIKFMLVANSAQLHAIIKQRYGNTVDAKRYLDKFIKINISFPRTAKRGSRERKVSLLHLHAELAKHKETDYIIGQKYVREFLELLFDMQYRSLREIETYSRYIYIFQLVANDGLRMADDDSPAHIILCMMLIYCYCFEEKIMERMLTSSIPTEEIIALFAPNISQKEILVAKDQYDILEKCYALFSLLSTCTTWRDGFLNMCKDLYKCDEREGFDKMLKERWNDGIACLSLMRLSTAL</sequence>
<accession>A0A1C7PFU3</accession>
<dbReference type="InterPro" id="IPR027417">
    <property type="entry name" value="P-loop_NTPase"/>
</dbReference>
<dbReference type="STRING" id="1679444.PYTT_1158"/>
<dbReference type="InterPro" id="IPR011646">
    <property type="entry name" value="KAP_P-loop"/>
</dbReference>
<evidence type="ECO:0000313" key="2">
    <source>
        <dbReference type="EMBL" id="SEH84390.1"/>
    </source>
</evidence>
<dbReference type="PATRIC" id="fig|1679444.3.peg.731"/>
<dbReference type="EMBL" id="LT629973">
    <property type="protein sequence ID" value="SEH84390.1"/>
    <property type="molecule type" value="Genomic_DNA"/>
</dbReference>
<dbReference type="KEGG" id="agl:PYTT_1158"/>
<protein>
    <submittedName>
        <fullName evidence="2">p-loop containing nucleoside triphosphate hydrolase</fullName>
    </submittedName>
</protein>
<evidence type="ECO:0000259" key="1">
    <source>
        <dbReference type="Pfam" id="PF07693"/>
    </source>
</evidence>
<dbReference type="RefSeq" id="WP_067776177.1">
    <property type="nucleotide sequence ID" value="NZ_LIGX01000026.1"/>
</dbReference>